<evidence type="ECO:0000313" key="3">
    <source>
        <dbReference type="Proteomes" id="UP000007963"/>
    </source>
</evidence>
<dbReference type="AlphaFoldDB" id="Q0CHA0"/>
<name>Q0CHA0_ASPTN</name>
<dbReference type="HOGENOM" id="CLU_122455_0_0_1"/>
<feature type="compositionally biased region" description="Polar residues" evidence="1">
    <location>
        <begin position="93"/>
        <end position="108"/>
    </location>
</feature>
<feature type="region of interest" description="Disordered" evidence="1">
    <location>
        <begin position="85"/>
        <end position="115"/>
    </location>
</feature>
<gene>
    <name evidence="2" type="ORF">ATEG_06942</name>
</gene>
<organism evidence="2 3">
    <name type="scientific">Aspergillus terreus (strain NIH 2624 / FGSC A1156)</name>
    <dbReference type="NCBI Taxonomy" id="341663"/>
    <lineage>
        <taxon>Eukaryota</taxon>
        <taxon>Fungi</taxon>
        <taxon>Dikarya</taxon>
        <taxon>Ascomycota</taxon>
        <taxon>Pezizomycotina</taxon>
        <taxon>Eurotiomycetes</taxon>
        <taxon>Eurotiomycetidae</taxon>
        <taxon>Eurotiales</taxon>
        <taxon>Aspergillaceae</taxon>
        <taxon>Aspergillus</taxon>
        <taxon>Aspergillus subgen. Circumdati</taxon>
    </lineage>
</organism>
<accession>Q0CHA0</accession>
<protein>
    <submittedName>
        <fullName evidence="2">Uncharacterized protein</fullName>
    </submittedName>
</protein>
<feature type="region of interest" description="Disordered" evidence="1">
    <location>
        <begin position="126"/>
        <end position="145"/>
    </location>
</feature>
<dbReference type="GeneID" id="4319343"/>
<evidence type="ECO:0000313" key="2">
    <source>
        <dbReference type="EMBL" id="EAU32326.1"/>
    </source>
</evidence>
<dbReference type="EMBL" id="CH476603">
    <property type="protein sequence ID" value="EAU32326.1"/>
    <property type="molecule type" value="Genomic_DNA"/>
</dbReference>
<dbReference type="VEuPathDB" id="FungiDB:ATEG_06942"/>
<dbReference type="RefSeq" id="XP_001209628.1">
    <property type="nucleotide sequence ID" value="XM_001209628.1"/>
</dbReference>
<reference evidence="3" key="1">
    <citation type="submission" date="2005-09" db="EMBL/GenBank/DDBJ databases">
        <title>Annotation of the Aspergillus terreus NIH2624 genome.</title>
        <authorList>
            <person name="Birren B.W."/>
            <person name="Lander E.S."/>
            <person name="Galagan J.E."/>
            <person name="Nusbaum C."/>
            <person name="Devon K."/>
            <person name="Henn M."/>
            <person name="Ma L.-J."/>
            <person name="Jaffe D.B."/>
            <person name="Butler J."/>
            <person name="Alvarez P."/>
            <person name="Gnerre S."/>
            <person name="Grabherr M."/>
            <person name="Kleber M."/>
            <person name="Mauceli E.W."/>
            <person name="Brockman W."/>
            <person name="Rounsley S."/>
            <person name="Young S.K."/>
            <person name="LaButti K."/>
            <person name="Pushparaj V."/>
            <person name="DeCaprio D."/>
            <person name="Crawford M."/>
            <person name="Koehrsen M."/>
            <person name="Engels R."/>
            <person name="Montgomery P."/>
            <person name="Pearson M."/>
            <person name="Howarth C."/>
            <person name="Larson L."/>
            <person name="Luoma S."/>
            <person name="White J."/>
            <person name="Alvarado L."/>
            <person name="Kodira C.D."/>
            <person name="Zeng Q."/>
            <person name="Oleary S."/>
            <person name="Yandava C."/>
            <person name="Denning D.W."/>
            <person name="Nierman W.C."/>
            <person name="Milne T."/>
            <person name="Madden K."/>
        </authorList>
    </citation>
    <scope>NUCLEOTIDE SEQUENCE [LARGE SCALE GENOMIC DNA]</scope>
    <source>
        <strain evidence="3">NIH 2624 / FGSC A1156</strain>
    </source>
</reference>
<proteinExistence type="predicted"/>
<dbReference type="Proteomes" id="UP000007963">
    <property type="component" value="Unassembled WGS sequence"/>
</dbReference>
<sequence>MASSSEILQIPHRALRQTSHIARGMNPIVNSQYTGRLAVISHGKLRQESLSQTPDLRRCIGHHGIFRQCVIAEQEQHERRYKALSVEEDTPRDVSNVSASTESEQSIPSAPPPIRSQITRAVKAMTQRRFASAPKTPKNEQQRDMADCAAHKSHLIIRTRERAFRLFPGRSRRIAPTPVLFQ</sequence>
<dbReference type="OrthoDB" id="4499133at2759"/>
<evidence type="ECO:0000256" key="1">
    <source>
        <dbReference type="SAM" id="MobiDB-lite"/>
    </source>
</evidence>